<dbReference type="GO" id="GO:0003755">
    <property type="term" value="F:peptidyl-prolyl cis-trans isomerase activity"/>
    <property type="evidence" value="ECO:0007669"/>
    <property type="project" value="UniProtKB-EC"/>
</dbReference>
<dbReference type="PANTHER" id="PTHR47245">
    <property type="entry name" value="PEPTIDYLPROLYL ISOMERASE"/>
    <property type="match status" value="1"/>
</dbReference>
<dbReference type="InterPro" id="IPR027304">
    <property type="entry name" value="Trigger_fact/SurA_dom_sf"/>
</dbReference>
<evidence type="ECO:0000256" key="4">
    <source>
        <dbReference type="ARBA" id="ARBA00023110"/>
    </source>
</evidence>
<dbReference type="Gene3D" id="3.10.50.40">
    <property type="match status" value="1"/>
</dbReference>
<dbReference type="PROSITE" id="PS50106">
    <property type="entry name" value="PDZ"/>
    <property type="match status" value="1"/>
</dbReference>
<feature type="chain" id="PRO_5047487759" description="peptidylprolyl isomerase" evidence="7">
    <location>
        <begin position="26"/>
        <end position="343"/>
    </location>
</feature>
<dbReference type="PROSITE" id="PS50198">
    <property type="entry name" value="PPIC_PPIASE_2"/>
    <property type="match status" value="1"/>
</dbReference>
<evidence type="ECO:0000259" key="8">
    <source>
        <dbReference type="PROSITE" id="PS50106"/>
    </source>
</evidence>
<feature type="signal peptide" evidence="7">
    <location>
        <begin position="1"/>
        <end position="25"/>
    </location>
</feature>
<evidence type="ECO:0000256" key="2">
    <source>
        <dbReference type="ARBA" id="ARBA00013194"/>
    </source>
</evidence>
<keyword evidence="11" id="KW-1185">Reference proteome</keyword>
<dbReference type="InterPro" id="IPR046357">
    <property type="entry name" value="PPIase_dom_sf"/>
</dbReference>
<reference evidence="10 11" key="1">
    <citation type="submission" date="2021-05" db="EMBL/GenBank/DDBJ databases">
        <title>The draft genome of Geobacter luticola JCM 17780.</title>
        <authorList>
            <person name="Xu Z."/>
            <person name="Masuda Y."/>
            <person name="Itoh H."/>
            <person name="Senoo K."/>
        </authorList>
    </citation>
    <scope>NUCLEOTIDE SEQUENCE [LARGE SCALE GENOMIC DNA]</scope>
    <source>
        <strain evidence="10 11">JCM 17780</strain>
    </source>
</reference>
<dbReference type="EMBL" id="JAHCVK010000004">
    <property type="protein sequence ID" value="MBT0653589.1"/>
    <property type="molecule type" value="Genomic_DNA"/>
</dbReference>
<protein>
    <recommendedName>
        <fullName evidence="2">peptidylprolyl isomerase</fullName>
        <ecNumber evidence="2">5.2.1.8</ecNumber>
    </recommendedName>
</protein>
<dbReference type="Pfam" id="PF13624">
    <property type="entry name" value="SurA_N_3"/>
    <property type="match status" value="1"/>
</dbReference>
<evidence type="ECO:0000256" key="7">
    <source>
        <dbReference type="SAM" id="SignalP"/>
    </source>
</evidence>
<dbReference type="SUPFAM" id="SSF54534">
    <property type="entry name" value="FKBP-like"/>
    <property type="match status" value="1"/>
</dbReference>
<evidence type="ECO:0000256" key="1">
    <source>
        <dbReference type="ARBA" id="ARBA00000971"/>
    </source>
</evidence>
<evidence type="ECO:0000256" key="5">
    <source>
        <dbReference type="ARBA" id="ARBA00023235"/>
    </source>
</evidence>
<organism evidence="10 11">
    <name type="scientific">Geomobilimonas luticola</name>
    <dbReference type="NCBI Taxonomy" id="1114878"/>
    <lineage>
        <taxon>Bacteria</taxon>
        <taxon>Pseudomonadati</taxon>
        <taxon>Thermodesulfobacteriota</taxon>
        <taxon>Desulfuromonadia</taxon>
        <taxon>Geobacterales</taxon>
        <taxon>Geobacteraceae</taxon>
        <taxon>Geomobilimonas</taxon>
    </lineage>
</organism>
<evidence type="ECO:0000256" key="6">
    <source>
        <dbReference type="PROSITE-ProRule" id="PRU00278"/>
    </source>
</evidence>
<evidence type="ECO:0000313" key="11">
    <source>
        <dbReference type="Proteomes" id="UP000756860"/>
    </source>
</evidence>
<dbReference type="InterPro" id="IPR050245">
    <property type="entry name" value="PrsA_foldase"/>
</dbReference>
<dbReference type="PANTHER" id="PTHR47245:SF1">
    <property type="entry name" value="FOLDASE PROTEIN PRSA"/>
    <property type="match status" value="1"/>
</dbReference>
<dbReference type="Gene3D" id="1.10.4030.10">
    <property type="entry name" value="Porin chaperone SurA, peptide-binding domain"/>
    <property type="match status" value="1"/>
</dbReference>
<gene>
    <name evidence="10" type="ORF">KI810_11020</name>
</gene>
<dbReference type="SUPFAM" id="SSF109998">
    <property type="entry name" value="Triger factor/SurA peptide-binding domain-like"/>
    <property type="match status" value="1"/>
</dbReference>
<dbReference type="EC" id="5.2.1.8" evidence="2"/>
<keyword evidence="5 6" id="KW-0413">Isomerase</keyword>
<comment type="caution">
    <text evidence="10">The sequence shown here is derived from an EMBL/GenBank/DDBJ whole genome shotgun (WGS) entry which is preliminary data.</text>
</comment>
<evidence type="ECO:0000256" key="3">
    <source>
        <dbReference type="ARBA" id="ARBA00022729"/>
    </source>
</evidence>
<comment type="catalytic activity">
    <reaction evidence="1">
        <text>[protein]-peptidylproline (omega=180) = [protein]-peptidylproline (omega=0)</text>
        <dbReference type="Rhea" id="RHEA:16237"/>
        <dbReference type="Rhea" id="RHEA-COMP:10747"/>
        <dbReference type="Rhea" id="RHEA-COMP:10748"/>
        <dbReference type="ChEBI" id="CHEBI:83833"/>
        <dbReference type="ChEBI" id="CHEBI:83834"/>
        <dbReference type="EC" id="5.2.1.8"/>
    </reaction>
</comment>
<feature type="domain" description="PpiC" evidence="9">
    <location>
        <begin position="197"/>
        <end position="298"/>
    </location>
</feature>
<accession>A0ABS5SDZ1</accession>
<dbReference type="Proteomes" id="UP000756860">
    <property type="component" value="Unassembled WGS sequence"/>
</dbReference>
<dbReference type="RefSeq" id="WP_214175589.1">
    <property type="nucleotide sequence ID" value="NZ_JAHCVK010000004.1"/>
</dbReference>
<name>A0ABS5SDZ1_9BACT</name>
<feature type="domain" description="PDZ" evidence="8">
    <location>
        <begin position="18"/>
        <end position="74"/>
    </location>
</feature>
<keyword evidence="3 7" id="KW-0732">Signal</keyword>
<proteinExistence type="predicted"/>
<dbReference type="InterPro" id="IPR001478">
    <property type="entry name" value="PDZ"/>
</dbReference>
<dbReference type="Pfam" id="PF13616">
    <property type="entry name" value="Rotamase_3"/>
    <property type="match status" value="1"/>
</dbReference>
<evidence type="ECO:0000313" key="10">
    <source>
        <dbReference type="EMBL" id="MBT0653589.1"/>
    </source>
</evidence>
<evidence type="ECO:0000259" key="9">
    <source>
        <dbReference type="PROSITE" id="PS50198"/>
    </source>
</evidence>
<sequence>MKFPRKFATGALCATLAGLVLQGGAALGSEAKEAQPAAPAKQESVARKSPGDVIVKVNGEAITRGEVDRAMKVLLSQRNMTLDQLPAEVRTQAEEATVEQLISAELLYQAGKKVESKDLDKQVEEKIAQSRAKFGKPEEFAAALKSADLTEAELKVLTVKDVVINNYIEKEIAAKVTVTDAETKKFYDENQEKFKQSESVRASHILCGVDAKADADAKKKAKEKAEALLKKIKAGEDFAAIAKSDSTCPSSAQGGDLGFFGHGQMVKPFEDAAFALKPGEVSGVVETQFGYHIIKLTDKKAAETLKYEDVKEKIADYLKNQKIQKDIDALLKDLRGKAKIEKI</sequence>
<keyword evidence="4 6" id="KW-0697">Rotamase</keyword>
<dbReference type="InterPro" id="IPR000297">
    <property type="entry name" value="PPIase_PpiC"/>
</dbReference>